<keyword evidence="1 6" id="KW-0547">Nucleotide-binding</keyword>
<dbReference type="GO" id="GO:0034028">
    <property type="term" value="F:5-(carboxyamino)imidazole ribonucleotide synthase activity"/>
    <property type="evidence" value="ECO:0007669"/>
    <property type="project" value="UniProtKB-UniRule"/>
</dbReference>
<dbReference type="Pfam" id="PF17769">
    <property type="entry name" value="PurK_C"/>
    <property type="match status" value="1"/>
</dbReference>
<evidence type="ECO:0000256" key="2">
    <source>
        <dbReference type="ARBA" id="ARBA00022755"/>
    </source>
</evidence>
<feature type="binding site" evidence="6">
    <location>
        <begin position="286"/>
        <end position="287"/>
    </location>
    <ligand>
        <name>ATP</name>
        <dbReference type="ChEBI" id="CHEBI:30616"/>
    </ligand>
</feature>
<dbReference type="Gene3D" id="3.40.50.20">
    <property type="match status" value="1"/>
</dbReference>
<dbReference type="InterPro" id="IPR040686">
    <property type="entry name" value="PurK_C"/>
</dbReference>
<dbReference type="SUPFAM" id="SSF52440">
    <property type="entry name" value="PreATP-grasp domain"/>
    <property type="match status" value="1"/>
</dbReference>
<dbReference type="InterPro" id="IPR003135">
    <property type="entry name" value="ATP-grasp_carboxylate-amine"/>
</dbReference>
<proteinExistence type="inferred from homology"/>
<evidence type="ECO:0000256" key="5">
    <source>
        <dbReference type="ARBA" id="ARBA00023239"/>
    </source>
</evidence>
<feature type="binding site" evidence="6">
    <location>
        <position position="123"/>
    </location>
    <ligand>
        <name>ATP</name>
        <dbReference type="ChEBI" id="CHEBI:30616"/>
    </ligand>
</feature>
<comment type="caution">
    <text evidence="9">The sequence shown here is derived from an EMBL/GenBank/DDBJ whole genome shotgun (WGS) entry which is preliminary data.</text>
</comment>
<gene>
    <name evidence="6 7 9" type="primary">purK</name>
    <name evidence="9" type="ORF">ENR23_02825</name>
</gene>
<keyword evidence="2 6" id="KW-0658">Purine biosynthesis</keyword>
<dbReference type="NCBIfam" id="NF004679">
    <property type="entry name" value="PRK06019.1-5"/>
    <property type="match status" value="1"/>
</dbReference>
<dbReference type="GO" id="GO:0006189">
    <property type="term" value="P:'de novo' IMP biosynthetic process"/>
    <property type="evidence" value="ECO:0007669"/>
    <property type="project" value="UniProtKB-UniRule"/>
</dbReference>
<dbReference type="InterPro" id="IPR005875">
    <property type="entry name" value="PurK"/>
</dbReference>
<keyword evidence="4 6" id="KW-0067">ATP-binding</keyword>
<comment type="catalytic activity">
    <reaction evidence="6 7">
        <text>5-amino-1-(5-phospho-beta-D-ribosyl)imidazole + hydrogencarbonate + ATP = 5-carboxyamino-1-(5-phospho-D-ribosyl)imidazole + ADP + phosphate + 2 H(+)</text>
        <dbReference type="Rhea" id="RHEA:19317"/>
        <dbReference type="ChEBI" id="CHEBI:15378"/>
        <dbReference type="ChEBI" id="CHEBI:17544"/>
        <dbReference type="ChEBI" id="CHEBI:30616"/>
        <dbReference type="ChEBI" id="CHEBI:43474"/>
        <dbReference type="ChEBI" id="CHEBI:58730"/>
        <dbReference type="ChEBI" id="CHEBI:137981"/>
        <dbReference type="ChEBI" id="CHEBI:456216"/>
        <dbReference type="EC" id="6.3.4.18"/>
    </reaction>
</comment>
<feature type="binding site" evidence="6">
    <location>
        <position position="163"/>
    </location>
    <ligand>
        <name>ATP</name>
        <dbReference type="ChEBI" id="CHEBI:30616"/>
    </ligand>
</feature>
<dbReference type="Pfam" id="PF22660">
    <property type="entry name" value="RS_preATP-grasp-like"/>
    <property type="match status" value="1"/>
</dbReference>
<keyword evidence="3" id="KW-0210">Decarboxylase</keyword>
<dbReference type="InterPro" id="IPR011761">
    <property type="entry name" value="ATP-grasp"/>
</dbReference>
<reference evidence="9" key="1">
    <citation type="journal article" date="2020" name="mSystems">
        <title>Genome- and Community-Level Interaction Insights into Carbon Utilization and Element Cycling Functions of Hydrothermarchaeota in Hydrothermal Sediment.</title>
        <authorList>
            <person name="Zhou Z."/>
            <person name="Liu Y."/>
            <person name="Xu W."/>
            <person name="Pan J."/>
            <person name="Luo Z.H."/>
            <person name="Li M."/>
        </authorList>
    </citation>
    <scope>NUCLEOTIDE SEQUENCE [LARGE SCALE GENOMIC DNA]</scope>
    <source>
        <strain evidence="9">SpSt-381</strain>
    </source>
</reference>
<organism evidence="9">
    <name type="scientific">Eiseniibacteriota bacterium</name>
    <dbReference type="NCBI Taxonomy" id="2212470"/>
    <lineage>
        <taxon>Bacteria</taxon>
        <taxon>Candidatus Eiseniibacteriota</taxon>
    </lineage>
</organism>
<evidence type="ECO:0000259" key="8">
    <source>
        <dbReference type="PROSITE" id="PS50975"/>
    </source>
</evidence>
<dbReference type="InterPro" id="IPR013815">
    <property type="entry name" value="ATP_grasp_subdomain_1"/>
</dbReference>
<dbReference type="GO" id="GO:0046872">
    <property type="term" value="F:metal ion binding"/>
    <property type="evidence" value="ECO:0007669"/>
    <property type="project" value="InterPro"/>
</dbReference>
<keyword evidence="5 9" id="KW-0456">Lyase</keyword>
<comment type="subunit">
    <text evidence="6 7">Homodimer.</text>
</comment>
<dbReference type="SUPFAM" id="SSF56059">
    <property type="entry name" value="Glutathione synthetase ATP-binding domain-like"/>
    <property type="match status" value="1"/>
</dbReference>
<accession>A0A832I0C0</accession>
<dbReference type="HAMAP" id="MF_01928">
    <property type="entry name" value="PurK"/>
    <property type="match status" value="1"/>
</dbReference>
<comment type="function">
    <text evidence="7">Catalyzes the ATP-dependent conversion of 5-aminoimidazole ribonucleotide (AIR) and HCO(3)- to N5-carboxyaminoimidazole ribonucleotide (N5-CAIR).</text>
</comment>
<dbReference type="InterPro" id="IPR016185">
    <property type="entry name" value="PreATP-grasp_dom_sf"/>
</dbReference>
<comment type="function">
    <text evidence="6">Catalyzes the ATP-dependent conversion of 5-aminoimidazole ribonucleotide (AIR) and HCO(3)(-) to N5-carboxyaminoimidazole ribonucleotide (N5-CAIR).</text>
</comment>
<dbReference type="InterPro" id="IPR011054">
    <property type="entry name" value="Rudment_hybrid_motif"/>
</dbReference>
<dbReference type="SUPFAM" id="SSF51246">
    <property type="entry name" value="Rudiment single hybrid motif"/>
    <property type="match status" value="1"/>
</dbReference>
<evidence type="ECO:0000313" key="9">
    <source>
        <dbReference type="EMBL" id="HGZ42354.1"/>
    </source>
</evidence>
<dbReference type="NCBIfam" id="TIGR01161">
    <property type="entry name" value="purK"/>
    <property type="match status" value="1"/>
</dbReference>
<dbReference type="UniPathway" id="UPA00074">
    <property type="reaction ID" value="UER00942"/>
</dbReference>
<dbReference type="AlphaFoldDB" id="A0A832I0C0"/>
<comment type="caution">
    <text evidence="6">Lacks conserved residue(s) required for the propagation of feature annotation.</text>
</comment>
<dbReference type="Pfam" id="PF02222">
    <property type="entry name" value="ATP-grasp"/>
    <property type="match status" value="1"/>
</dbReference>
<dbReference type="FunFam" id="3.30.470.20:FF:000037">
    <property type="entry name" value="Phosphoribosylaminoimidazole carboxylase, chloroplastic"/>
    <property type="match status" value="1"/>
</dbReference>
<dbReference type="Gene3D" id="3.30.1490.20">
    <property type="entry name" value="ATP-grasp fold, A domain"/>
    <property type="match status" value="1"/>
</dbReference>
<protein>
    <recommendedName>
        <fullName evidence="6 7">N5-carboxyaminoimidazole ribonucleotide synthase</fullName>
        <shortName evidence="6 7">N5-CAIR synthase</shortName>
        <ecNumber evidence="6 7">6.3.4.18</ecNumber>
    </recommendedName>
    <alternativeName>
        <fullName evidence="6 7">5-(carboxyamino)imidazole ribonucleotide synthetase</fullName>
    </alternativeName>
</protein>
<feature type="binding site" evidence="6">
    <location>
        <position position="209"/>
    </location>
    <ligand>
        <name>ATP</name>
        <dbReference type="ChEBI" id="CHEBI:30616"/>
    </ligand>
</feature>
<sequence length="403" mass="42125">MHENYDREILQLVRPARADSAIHPRLGIVGGGQLAKMTALAGLQLGCDVVVLERNTYSPAANLASHSIVGDWDDPEALVKLASQVDVVTLENEFVDAGSLRALEEAGYVLRPSARCIALVQDKLVQKQTLAAAGLPVQPFEAVADVAEVERAGARLGWPLLLKARRNAYDGKGNATLRSAADAPAAWRRLGGDAGRALFVEAFCEFAAELAVIVTRGGDGASVIYPVVETVQRDHVCHVVKAPAPVPAEIAARTAEVARRAAAAVGAVGSFGVEAFLTRGGDIVVNELAPRVHNSGHYTIEACLCSQFENHVRAALGWPLGPTDMVAPAAVMVNLLGAERAVGRAHGLERALAVPGAHVHVYGKAMSGAGRKMGHVTALGASLDEALATAGRAAAEIRFGAVR</sequence>
<feature type="domain" description="ATP-grasp" evidence="8">
    <location>
        <begin position="127"/>
        <end position="316"/>
    </location>
</feature>
<comment type="similarity">
    <text evidence="6 7">Belongs to the PurK/PurT family.</text>
</comment>
<comment type="pathway">
    <text evidence="6 7">Purine metabolism; IMP biosynthesis via de novo pathway; 5-amino-1-(5-phospho-D-ribosyl)imidazole-4-carboxylate from 5-amino-1-(5-phospho-D-ribosyl)imidazole (N5-CAIR route): step 1/2.</text>
</comment>
<dbReference type="GO" id="GO:0004638">
    <property type="term" value="F:phosphoribosylaminoimidazole carboxylase activity"/>
    <property type="evidence" value="ECO:0007669"/>
    <property type="project" value="InterPro"/>
</dbReference>
<evidence type="ECO:0000256" key="6">
    <source>
        <dbReference type="HAMAP-Rule" id="MF_01928"/>
    </source>
</evidence>
<keyword evidence="6 7" id="KW-0436">Ligase</keyword>
<dbReference type="EC" id="6.3.4.18" evidence="6 7"/>
<evidence type="ECO:0000256" key="1">
    <source>
        <dbReference type="ARBA" id="ARBA00022741"/>
    </source>
</evidence>
<dbReference type="PANTHER" id="PTHR11609">
    <property type="entry name" value="PURINE BIOSYNTHESIS PROTEIN 6/7, PUR6/7"/>
    <property type="match status" value="1"/>
</dbReference>
<evidence type="ECO:0000256" key="3">
    <source>
        <dbReference type="ARBA" id="ARBA00022793"/>
    </source>
</evidence>
<evidence type="ECO:0000256" key="7">
    <source>
        <dbReference type="RuleBase" id="RU361200"/>
    </source>
</evidence>
<name>A0A832I0C0_UNCEI</name>
<dbReference type="PROSITE" id="PS50975">
    <property type="entry name" value="ATP_GRASP"/>
    <property type="match status" value="1"/>
</dbReference>
<evidence type="ECO:0000256" key="4">
    <source>
        <dbReference type="ARBA" id="ARBA00022840"/>
    </source>
</evidence>
<dbReference type="GO" id="GO:0005829">
    <property type="term" value="C:cytosol"/>
    <property type="evidence" value="ECO:0007669"/>
    <property type="project" value="TreeGrafter"/>
</dbReference>
<dbReference type="PANTHER" id="PTHR11609:SF5">
    <property type="entry name" value="PHOSPHORIBOSYLAMINOIMIDAZOLE CARBOXYLASE"/>
    <property type="match status" value="1"/>
</dbReference>
<dbReference type="InterPro" id="IPR054350">
    <property type="entry name" value="PurT/PurK_preATP-grasp"/>
</dbReference>
<dbReference type="GO" id="GO:0005524">
    <property type="term" value="F:ATP binding"/>
    <property type="evidence" value="ECO:0007669"/>
    <property type="project" value="UniProtKB-UniRule"/>
</dbReference>
<dbReference type="EMBL" id="DSQF01000004">
    <property type="protein sequence ID" value="HGZ42354.1"/>
    <property type="molecule type" value="Genomic_DNA"/>
</dbReference>
<dbReference type="Gene3D" id="3.30.470.20">
    <property type="entry name" value="ATP-grasp fold, B domain"/>
    <property type="match status" value="1"/>
</dbReference>